<evidence type="ECO:0000313" key="2">
    <source>
        <dbReference type="Proteomes" id="UP000829196"/>
    </source>
</evidence>
<comment type="caution">
    <text evidence="1">The sequence shown here is derived from an EMBL/GenBank/DDBJ whole genome shotgun (WGS) entry which is preliminary data.</text>
</comment>
<sequence length="109" mass="11799">MNLGQYGITGNRRASKSNKNLAIMISIQATIASFSDLKDPSTLCLKKPSGGLILLTSVEITQRMKEAKSSIYTSYPMDPQFLPKSCSNPAGSSAETVISHEIARYSRIA</sequence>
<protein>
    <submittedName>
        <fullName evidence="1">Uncharacterized protein</fullName>
    </submittedName>
</protein>
<proteinExistence type="predicted"/>
<organism evidence="1 2">
    <name type="scientific">Dendrobium nobile</name>
    <name type="common">Orchid</name>
    <dbReference type="NCBI Taxonomy" id="94219"/>
    <lineage>
        <taxon>Eukaryota</taxon>
        <taxon>Viridiplantae</taxon>
        <taxon>Streptophyta</taxon>
        <taxon>Embryophyta</taxon>
        <taxon>Tracheophyta</taxon>
        <taxon>Spermatophyta</taxon>
        <taxon>Magnoliopsida</taxon>
        <taxon>Liliopsida</taxon>
        <taxon>Asparagales</taxon>
        <taxon>Orchidaceae</taxon>
        <taxon>Epidendroideae</taxon>
        <taxon>Malaxideae</taxon>
        <taxon>Dendrobiinae</taxon>
        <taxon>Dendrobium</taxon>
    </lineage>
</organism>
<accession>A0A8T3AIF1</accession>
<name>A0A8T3AIF1_DENNO</name>
<gene>
    <name evidence="1" type="ORF">KFK09_024115</name>
</gene>
<keyword evidence="2" id="KW-1185">Reference proteome</keyword>
<dbReference type="EMBL" id="JAGYWB010000017">
    <property type="protein sequence ID" value="KAI0493985.1"/>
    <property type="molecule type" value="Genomic_DNA"/>
</dbReference>
<dbReference type="Proteomes" id="UP000829196">
    <property type="component" value="Unassembled WGS sequence"/>
</dbReference>
<reference evidence="1" key="1">
    <citation type="journal article" date="2022" name="Front. Genet.">
        <title>Chromosome-Scale Assembly of the Dendrobium nobile Genome Provides Insights Into the Molecular Mechanism of the Biosynthesis of the Medicinal Active Ingredient of Dendrobium.</title>
        <authorList>
            <person name="Xu Q."/>
            <person name="Niu S.-C."/>
            <person name="Li K.-L."/>
            <person name="Zheng P.-J."/>
            <person name="Zhang X.-J."/>
            <person name="Jia Y."/>
            <person name="Liu Y."/>
            <person name="Niu Y.-X."/>
            <person name="Yu L.-H."/>
            <person name="Chen D.-F."/>
            <person name="Zhang G.-Q."/>
        </authorList>
    </citation>
    <scope>NUCLEOTIDE SEQUENCE</scope>
    <source>
        <tissue evidence="1">Leaf</tissue>
    </source>
</reference>
<dbReference type="AlphaFoldDB" id="A0A8T3AIF1"/>
<evidence type="ECO:0000313" key="1">
    <source>
        <dbReference type="EMBL" id="KAI0493985.1"/>
    </source>
</evidence>